<dbReference type="AlphaFoldDB" id="A0A0P8AEA3"/>
<evidence type="ECO:0000313" key="2">
    <source>
        <dbReference type="Proteomes" id="UP000050360"/>
    </source>
</evidence>
<dbReference type="InterPro" id="IPR013324">
    <property type="entry name" value="RNA_pol_sigma_r3/r4-like"/>
</dbReference>
<sequence>MGLPATKRYLIELLHMHKLTYEQVAKYADLPVERVKAIKKGEEPTDIEQYKLKQVAFSLSELRSKDTGETMD</sequence>
<proteinExistence type="predicted"/>
<dbReference type="Proteomes" id="UP000050360">
    <property type="component" value="Unassembled WGS sequence"/>
</dbReference>
<name>A0A0P8AEA3_9EURY</name>
<reference evidence="1 2" key="1">
    <citation type="submission" date="2015-09" db="EMBL/GenBank/DDBJ databases">
        <title>A metagenomics-based metabolic model of nitrate-dependent anaerobic oxidation of methane by Methanoperedens-like archaea.</title>
        <authorList>
            <person name="Arshad A."/>
            <person name="Speth D.R."/>
            <person name="De Graaf R.M."/>
            <person name="Op Den Camp H.J."/>
            <person name="Jetten M.S."/>
            <person name="Welte C.U."/>
        </authorList>
    </citation>
    <scope>NUCLEOTIDE SEQUENCE [LARGE SCALE GENOMIC DNA]</scope>
</reference>
<dbReference type="EMBL" id="LKCM01000015">
    <property type="protein sequence ID" value="KPQ45286.1"/>
    <property type="molecule type" value="Genomic_DNA"/>
</dbReference>
<accession>A0A0P8AEA3</accession>
<evidence type="ECO:0000313" key="1">
    <source>
        <dbReference type="EMBL" id="KPQ45286.1"/>
    </source>
</evidence>
<evidence type="ECO:0008006" key="3">
    <source>
        <dbReference type="Google" id="ProtNLM"/>
    </source>
</evidence>
<gene>
    <name evidence="1" type="ORF">MPEBLZ_00167</name>
</gene>
<comment type="caution">
    <text evidence="1">The sequence shown here is derived from an EMBL/GenBank/DDBJ whole genome shotgun (WGS) entry which is preliminary data.</text>
</comment>
<protein>
    <recommendedName>
        <fullName evidence="3">HTH cro/C1-type domain-containing protein</fullName>
    </recommendedName>
</protein>
<dbReference type="SUPFAM" id="SSF88659">
    <property type="entry name" value="Sigma3 and sigma4 domains of RNA polymerase sigma factors"/>
    <property type="match status" value="1"/>
</dbReference>
<organism evidence="1 2">
    <name type="scientific">Candidatus Methanoperedens nitratireducens</name>
    <dbReference type="NCBI Taxonomy" id="1392998"/>
    <lineage>
        <taxon>Archaea</taxon>
        <taxon>Methanobacteriati</taxon>
        <taxon>Methanobacteriota</taxon>
        <taxon>Stenosarchaea group</taxon>
        <taxon>Methanomicrobia</taxon>
        <taxon>Methanosarcinales</taxon>
        <taxon>ANME-2 cluster</taxon>
        <taxon>Candidatus Methanoperedentaceae</taxon>
        <taxon>Candidatus Methanoperedens</taxon>
    </lineage>
</organism>